<sequence length="228" mass="22781">MSSRRFWTVLGIAISSLVLGIGSTALLGAAALSGRDGRVAAMSGSYPQAPPSCAAPALPGAVVDVTLTDMGGMMGTGGGMGPGMMGPGMGPGMMGTGADGSWVWPHLGMMGRPGMMSVVVSPATVPAGPVSLRVRNTGWLNHEVVVLPLAPGQAPGQRPIGPDGEVDESGSLGEAARTCGEGEGDGIAPGTTGWTTITLPPGRYELLCNIAGHYGAGMYTTLDVVPDH</sequence>
<evidence type="ECO:0000313" key="4">
    <source>
        <dbReference type="EMBL" id="MCX2940427.1"/>
    </source>
</evidence>
<feature type="domain" description="Sulfocyanin-like C-terminal" evidence="3">
    <location>
        <begin position="125"/>
        <end position="223"/>
    </location>
</feature>
<evidence type="ECO:0000259" key="3">
    <source>
        <dbReference type="Pfam" id="PF06525"/>
    </source>
</evidence>
<dbReference type="SUPFAM" id="SSF49503">
    <property type="entry name" value="Cupredoxins"/>
    <property type="match status" value="1"/>
</dbReference>
<dbReference type="InterPro" id="IPR033138">
    <property type="entry name" value="Cu_oxidase_CS"/>
</dbReference>
<dbReference type="EMBL" id="JAPJDO010000039">
    <property type="protein sequence ID" value="MCX2940427.1"/>
    <property type="molecule type" value="Genomic_DNA"/>
</dbReference>
<evidence type="ECO:0000256" key="2">
    <source>
        <dbReference type="SAM" id="MobiDB-lite"/>
    </source>
</evidence>
<dbReference type="PROSITE" id="PS00079">
    <property type="entry name" value="MULTICOPPER_OXIDASE1"/>
    <property type="match status" value="1"/>
</dbReference>
<dbReference type="Proteomes" id="UP001300745">
    <property type="component" value="Unassembled WGS sequence"/>
</dbReference>
<keyword evidence="5" id="KW-1185">Reference proteome</keyword>
<organism evidence="4 5">
    <name type="scientific">Mycobacterium pinniadriaticum</name>
    <dbReference type="NCBI Taxonomy" id="2994102"/>
    <lineage>
        <taxon>Bacteria</taxon>
        <taxon>Bacillati</taxon>
        <taxon>Actinomycetota</taxon>
        <taxon>Actinomycetes</taxon>
        <taxon>Mycobacteriales</taxon>
        <taxon>Mycobacteriaceae</taxon>
        <taxon>Mycobacterium</taxon>
    </lineage>
</organism>
<dbReference type="Gene3D" id="2.60.40.420">
    <property type="entry name" value="Cupredoxins - blue copper proteins"/>
    <property type="match status" value="1"/>
</dbReference>
<comment type="caution">
    <text evidence="4">The sequence shown here is derived from an EMBL/GenBank/DDBJ whole genome shotgun (WGS) entry which is preliminary data.</text>
</comment>
<reference evidence="4 5" key="1">
    <citation type="submission" date="2022-11" db="EMBL/GenBank/DDBJ databases">
        <title>Mycobacterium sp. nov.</title>
        <authorList>
            <person name="Papic B."/>
            <person name="Spicic S."/>
            <person name="Duvnjak S."/>
        </authorList>
    </citation>
    <scope>NUCLEOTIDE SEQUENCE [LARGE SCALE GENOMIC DNA]</scope>
    <source>
        <strain evidence="4 5">CVI_P4</strain>
    </source>
</reference>
<evidence type="ECO:0000313" key="5">
    <source>
        <dbReference type="Proteomes" id="UP001300745"/>
    </source>
</evidence>
<dbReference type="InterPro" id="IPR008972">
    <property type="entry name" value="Cupredoxin"/>
</dbReference>
<protein>
    <submittedName>
        <fullName evidence="4">Sulfocyanin-like copper-binding protein</fullName>
    </submittedName>
</protein>
<keyword evidence="1" id="KW-0479">Metal-binding</keyword>
<proteinExistence type="predicted"/>
<name>A0ABT3SLN2_9MYCO</name>
<accession>A0ABT3SLN2</accession>
<dbReference type="RefSeq" id="WP_266000246.1">
    <property type="nucleotide sequence ID" value="NZ_JAPJDN010000039.1"/>
</dbReference>
<evidence type="ECO:0000256" key="1">
    <source>
        <dbReference type="ARBA" id="ARBA00022723"/>
    </source>
</evidence>
<gene>
    <name evidence="4" type="ORF">ORI27_27410</name>
</gene>
<dbReference type="InterPro" id="IPR049544">
    <property type="entry name" value="SoxE-like_C"/>
</dbReference>
<feature type="region of interest" description="Disordered" evidence="2">
    <location>
        <begin position="151"/>
        <end position="193"/>
    </location>
</feature>
<dbReference type="Pfam" id="PF06525">
    <property type="entry name" value="SoxE"/>
    <property type="match status" value="1"/>
</dbReference>